<evidence type="ECO:0000313" key="4">
    <source>
        <dbReference type="EMBL" id="PLW70115.1"/>
    </source>
</evidence>
<dbReference type="InterPro" id="IPR000873">
    <property type="entry name" value="AMP-dep_synth/lig_dom"/>
</dbReference>
<keyword evidence="1" id="KW-0812">Transmembrane</keyword>
<dbReference type="OrthoDB" id="9803968at2"/>
<protein>
    <submittedName>
        <fullName evidence="4">AMP-dependent synthetase</fullName>
    </submittedName>
</protein>
<proteinExistence type="predicted"/>
<dbReference type="SUPFAM" id="SSF56801">
    <property type="entry name" value="Acetyl-CoA synthetase-like"/>
    <property type="match status" value="1"/>
</dbReference>
<dbReference type="PROSITE" id="PS00455">
    <property type="entry name" value="AMP_BINDING"/>
    <property type="match status" value="1"/>
</dbReference>
<evidence type="ECO:0000313" key="5">
    <source>
        <dbReference type="Proteomes" id="UP000235005"/>
    </source>
</evidence>
<dbReference type="Pfam" id="PF00501">
    <property type="entry name" value="AMP-binding"/>
    <property type="match status" value="1"/>
</dbReference>
<dbReference type="InterPro" id="IPR020845">
    <property type="entry name" value="AMP-binding_CS"/>
</dbReference>
<sequence>MFDLLKTTSEQLMASGQMFETAEIESNGHRVRAWLHAPANLRQMWAGTAGHADKDYLVYQDERWTYAQAHDEVNRIANWLRENGVGQHDRVAIAMRNYPEWMLAYWAITSMGAVVVGVNAWWVSAELAYALEDSAPRAIICDEERLQRLGEIHGQFPDIKVAAVRCAHGVPEWATPWSEVLATKPLMPEVDIDPDDDACIFYTSGTTGRPKGAQLTHRGCSNNVLSMLFVNASQVSLIAKLNDNPGMDPASGNAPPPAQLMATPLFHVTANNCAAQPVTLAGGKLVFMYKWDAEEALRIIEEEKIRAISSVPAMARELVLHPSFADYDTSSVLGFGGGGAAVQPDLVGKISAMGRVANQGYGMTEASGIIAASMGNFLVERPTSCGPPLPVFDTRITDIDGNALPPGEIGEVCIRGVQLIKGYLNRPEATAETIVDGWLHTGDIGYLDEDNFLYLVDRAKDMVLRGGENIYCSEVENVIFRHPAVQEAAVFSVEDERLGEEVGAAIYPQNGKTLDPDDIRKFAREHLAGFKIPRYIWVLSDPLPRNASGKFLKKALQSELDIADAS</sequence>
<dbReference type="Gene3D" id="3.30.300.30">
    <property type="match status" value="1"/>
</dbReference>
<dbReference type="InterPro" id="IPR025110">
    <property type="entry name" value="AMP-bd_C"/>
</dbReference>
<gene>
    <name evidence="4" type="ORF">C0039_02590</name>
</gene>
<feature type="transmembrane region" description="Helical" evidence="1">
    <location>
        <begin position="103"/>
        <end position="122"/>
    </location>
</feature>
<dbReference type="Proteomes" id="UP000235005">
    <property type="component" value="Unassembled WGS sequence"/>
</dbReference>
<evidence type="ECO:0000256" key="1">
    <source>
        <dbReference type="SAM" id="Phobius"/>
    </source>
</evidence>
<dbReference type="AlphaFoldDB" id="A0A2N5X6K7"/>
<reference evidence="4 5" key="1">
    <citation type="submission" date="2018-01" db="EMBL/GenBank/DDBJ databases">
        <title>The draft genome sequence of Halioglobus lutimaris HF004.</title>
        <authorList>
            <person name="Du Z.-J."/>
            <person name="Shi M.-J."/>
        </authorList>
    </citation>
    <scope>NUCLEOTIDE SEQUENCE [LARGE SCALE GENOMIC DNA]</scope>
    <source>
        <strain evidence="4 5">HF004</strain>
    </source>
</reference>
<dbReference type="InterPro" id="IPR045851">
    <property type="entry name" value="AMP-bd_C_sf"/>
</dbReference>
<organism evidence="4 5">
    <name type="scientific">Pseudohalioglobus lutimaris</name>
    <dbReference type="NCBI Taxonomy" id="1737061"/>
    <lineage>
        <taxon>Bacteria</taxon>
        <taxon>Pseudomonadati</taxon>
        <taxon>Pseudomonadota</taxon>
        <taxon>Gammaproteobacteria</taxon>
        <taxon>Cellvibrionales</taxon>
        <taxon>Halieaceae</taxon>
        <taxon>Pseudohalioglobus</taxon>
    </lineage>
</organism>
<feature type="domain" description="AMP-dependent synthetase/ligase" evidence="2">
    <location>
        <begin position="49"/>
        <end position="424"/>
    </location>
</feature>
<dbReference type="RefSeq" id="WP_076000662.1">
    <property type="nucleotide sequence ID" value="NZ_PKUS01000002.1"/>
</dbReference>
<dbReference type="Gene3D" id="2.30.38.10">
    <property type="entry name" value="Luciferase, Domain 3"/>
    <property type="match status" value="1"/>
</dbReference>
<dbReference type="Pfam" id="PF13193">
    <property type="entry name" value="AMP-binding_C"/>
    <property type="match status" value="1"/>
</dbReference>
<evidence type="ECO:0000259" key="2">
    <source>
        <dbReference type="Pfam" id="PF00501"/>
    </source>
</evidence>
<name>A0A2N5X6K7_9GAMM</name>
<feature type="domain" description="AMP-binding enzyme C-terminal" evidence="3">
    <location>
        <begin position="474"/>
        <end position="550"/>
    </location>
</feature>
<dbReference type="PANTHER" id="PTHR43767">
    <property type="entry name" value="LONG-CHAIN-FATTY-ACID--COA LIGASE"/>
    <property type="match status" value="1"/>
</dbReference>
<dbReference type="PANTHER" id="PTHR43767:SF1">
    <property type="entry name" value="NONRIBOSOMAL PEPTIDE SYNTHASE PES1 (EUROFUNG)-RELATED"/>
    <property type="match status" value="1"/>
</dbReference>
<keyword evidence="5" id="KW-1185">Reference proteome</keyword>
<dbReference type="InterPro" id="IPR050237">
    <property type="entry name" value="ATP-dep_AMP-bd_enzyme"/>
</dbReference>
<keyword evidence="1" id="KW-0472">Membrane</keyword>
<dbReference type="GO" id="GO:0016878">
    <property type="term" value="F:acid-thiol ligase activity"/>
    <property type="evidence" value="ECO:0007669"/>
    <property type="project" value="UniProtKB-ARBA"/>
</dbReference>
<dbReference type="Gene3D" id="3.40.50.980">
    <property type="match status" value="2"/>
</dbReference>
<keyword evidence="1" id="KW-1133">Transmembrane helix</keyword>
<dbReference type="EMBL" id="PKUS01000002">
    <property type="protein sequence ID" value="PLW70115.1"/>
    <property type="molecule type" value="Genomic_DNA"/>
</dbReference>
<evidence type="ECO:0000259" key="3">
    <source>
        <dbReference type="Pfam" id="PF13193"/>
    </source>
</evidence>
<accession>A0A2N5X6K7</accession>
<comment type="caution">
    <text evidence="4">The sequence shown here is derived from an EMBL/GenBank/DDBJ whole genome shotgun (WGS) entry which is preliminary data.</text>
</comment>